<dbReference type="InterPro" id="IPR050109">
    <property type="entry name" value="HTH-type_TetR-like_transc_reg"/>
</dbReference>
<evidence type="ECO:0000256" key="5">
    <source>
        <dbReference type="SAM" id="MobiDB-lite"/>
    </source>
</evidence>
<evidence type="ECO:0000256" key="4">
    <source>
        <dbReference type="PROSITE-ProRule" id="PRU00335"/>
    </source>
</evidence>
<protein>
    <submittedName>
        <fullName evidence="7">Transcriptional regulator, TetR family</fullName>
    </submittedName>
</protein>
<sequence length="275" mass="30103">MRAAARRRIEATQWGLPCSSEAESLGKLLIDDNAADVRAQPRDAAPLLPVGLMHPERKTPERRSRKARRTRGALAQAAFELVLDRGPKNVTVEEIAERADVDRRTFSRYFTSKEAAVLDSLRGDGDRINEALRARPAGEPPLIAYRRAVFDWLEDPGVPAWHRRERIFDLLVLAEQEPTLYAAFHHIRVDAQEDSVAIVADRLGVDPRRDIRPAVTVAAGAGALLAAQAAWVRAGQPDDLPRLIGQAFDALAGELLAQPPAGQAPHSTTEGSTES</sequence>
<proteinExistence type="predicted"/>
<reference evidence="7 8" key="1">
    <citation type="submission" date="2016-11" db="EMBL/GenBank/DDBJ databases">
        <authorList>
            <person name="Jaros S."/>
            <person name="Januszkiewicz K."/>
            <person name="Wedrychowicz H."/>
        </authorList>
    </citation>
    <scope>NUCLEOTIDE SEQUENCE [LARGE SCALE GENOMIC DNA]</scope>
    <source>
        <strain evidence="7 8">OK807</strain>
    </source>
</reference>
<accession>A0A1K1Y5Y4</accession>
<dbReference type="InterPro" id="IPR001647">
    <property type="entry name" value="HTH_TetR"/>
</dbReference>
<evidence type="ECO:0000256" key="1">
    <source>
        <dbReference type="ARBA" id="ARBA00023015"/>
    </source>
</evidence>
<dbReference type="PANTHER" id="PTHR30055">
    <property type="entry name" value="HTH-TYPE TRANSCRIPTIONAL REGULATOR RUTR"/>
    <property type="match status" value="1"/>
</dbReference>
<dbReference type="Pfam" id="PF00440">
    <property type="entry name" value="TetR_N"/>
    <property type="match status" value="1"/>
</dbReference>
<dbReference type="GO" id="GO:0000976">
    <property type="term" value="F:transcription cis-regulatory region binding"/>
    <property type="evidence" value="ECO:0007669"/>
    <property type="project" value="TreeGrafter"/>
</dbReference>
<dbReference type="AlphaFoldDB" id="A0A1K1Y5Y4"/>
<feature type="domain" description="HTH tetR-type" evidence="6">
    <location>
        <begin position="68"/>
        <end position="128"/>
    </location>
</feature>
<evidence type="ECO:0000256" key="2">
    <source>
        <dbReference type="ARBA" id="ARBA00023125"/>
    </source>
</evidence>
<dbReference type="STRING" id="1893.SAMN02787144_1004110"/>
<dbReference type="PROSITE" id="PS50977">
    <property type="entry name" value="HTH_TETR_2"/>
    <property type="match status" value="1"/>
</dbReference>
<keyword evidence="1" id="KW-0805">Transcription regulation</keyword>
<keyword evidence="3" id="KW-0804">Transcription</keyword>
<evidence type="ECO:0000256" key="3">
    <source>
        <dbReference type="ARBA" id="ARBA00023163"/>
    </source>
</evidence>
<evidence type="ECO:0000313" key="8">
    <source>
        <dbReference type="Proteomes" id="UP000181909"/>
    </source>
</evidence>
<dbReference type="GO" id="GO:0003700">
    <property type="term" value="F:DNA-binding transcription factor activity"/>
    <property type="evidence" value="ECO:0007669"/>
    <property type="project" value="TreeGrafter"/>
</dbReference>
<feature type="region of interest" description="Disordered" evidence="5">
    <location>
        <begin position="45"/>
        <end position="69"/>
    </location>
</feature>
<gene>
    <name evidence="7" type="ORF">SAMN02787144_1004110</name>
</gene>
<keyword evidence="2 4" id="KW-0238">DNA-binding</keyword>
<dbReference type="Gene3D" id="1.10.357.10">
    <property type="entry name" value="Tetracycline Repressor, domain 2"/>
    <property type="match status" value="1"/>
</dbReference>
<organism evidence="7 8">
    <name type="scientific">Streptomyces atratus</name>
    <dbReference type="NCBI Taxonomy" id="1893"/>
    <lineage>
        <taxon>Bacteria</taxon>
        <taxon>Bacillati</taxon>
        <taxon>Actinomycetota</taxon>
        <taxon>Actinomycetes</taxon>
        <taxon>Kitasatosporales</taxon>
        <taxon>Streptomycetaceae</taxon>
        <taxon>Streptomyces</taxon>
    </lineage>
</organism>
<dbReference type="PANTHER" id="PTHR30055:SF238">
    <property type="entry name" value="MYCOFACTOCIN BIOSYNTHESIS TRANSCRIPTIONAL REGULATOR MFTR-RELATED"/>
    <property type="match status" value="1"/>
</dbReference>
<dbReference type="Gene3D" id="1.10.10.60">
    <property type="entry name" value="Homeodomain-like"/>
    <property type="match status" value="1"/>
</dbReference>
<name>A0A1K1Y5Y4_STRAR</name>
<feature type="DNA-binding region" description="H-T-H motif" evidence="4">
    <location>
        <begin position="91"/>
        <end position="110"/>
    </location>
</feature>
<evidence type="ECO:0000313" key="7">
    <source>
        <dbReference type="EMBL" id="SFX56987.1"/>
    </source>
</evidence>
<dbReference type="SUPFAM" id="SSF46689">
    <property type="entry name" value="Homeodomain-like"/>
    <property type="match status" value="1"/>
</dbReference>
<dbReference type="InterPro" id="IPR009057">
    <property type="entry name" value="Homeodomain-like_sf"/>
</dbReference>
<dbReference type="Proteomes" id="UP000181909">
    <property type="component" value="Unassembled WGS sequence"/>
</dbReference>
<dbReference type="InterPro" id="IPR041347">
    <property type="entry name" value="MftR_C"/>
</dbReference>
<dbReference type="EMBL" id="FPJO01000004">
    <property type="protein sequence ID" value="SFX56987.1"/>
    <property type="molecule type" value="Genomic_DNA"/>
</dbReference>
<dbReference type="Pfam" id="PF17754">
    <property type="entry name" value="TetR_C_14"/>
    <property type="match status" value="1"/>
</dbReference>
<evidence type="ECO:0000259" key="6">
    <source>
        <dbReference type="PROSITE" id="PS50977"/>
    </source>
</evidence>